<dbReference type="STRING" id="36022.A0A061B8A4"/>
<evidence type="ECO:0000313" key="10">
    <source>
        <dbReference type="Proteomes" id="UP000189513"/>
    </source>
</evidence>
<proteinExistence type="inferred from homology"/>
<dbReference type="VEuPathDB" id="FungiDB:BON22_1915"/>
<comment type="similarity">
    <text evidence="1">Belongs to the peroxiredoxin family. Prx5 subfamily.</text>
</comment>
<keyword evidence="10" id="KW-1185">Reference proteome</keyword>
<name>A0A061B8A4_CYBFA</name>
<dbReference type="PANTHER" id="PTHR10430:SF16">
    <property type="entry name" value="PEROXIREDOXIN-5, MITOCHONDRIAL"/>
    <property type="match status" value="1"/>
</dbReference>
<dbReference type="InterPro" id="IPR036249">
    <property type="entry name" value="Thioredoxin-like_sf"/>
</dbReference>
<dbReference type="InterPro" id="IPR013740">
    <property type="entry name" value="Redoxin"/>
</dbReference>
<accession>A0A061B8A4</accession>
<dbReference type="Proteomes" id="UP000189513">
    <property type="component" value="Unassembled WGS sequence"/>
</dbReference>
<keyword evidence="5" id="KW-0676">Redox-active center</keyword>
<keyword evidence="3" id="KW-0049">Antioxidant</keyword>
<evidence type="ECO:0000313" key="8">
    <source>
        <dbReference type="EMBL" id="CDR44120.1"/>
    </source>
</evidence>
<sequence>MTIKTNDSFPTDYTFQYFDVNKKDPAELSTSEFKKGTWVLVGVPAAFSPPCSEQHLPLYIDQLNLFAQKGARVVVVNVDNLFANKAWAKSFGVDDKQDKILFVSDVGGKFLKAAGLTTTEVPPLGEVSSRFALVVKDGTVNYVGQEKTVAEVSASAADTVLKSL</sequence>
<dbReference type="SUPFAM" id="SSF52833">
    <property type="entry name" value="Thioredoxin-like"/>
    <property type="match status" value="1"/>
</dbReference>
<dbReference type="Gene3D" id="3.40.30.10">
    <property type="entry name" value="Glutaredoxin"/>
    <property type="match status" value="1"/>
</dbReference>
<dbReference type="Pfam" id="PF08534">
    <property type="entry name" value="Redoxin"/>
    <property type="match status" value="1"/>
</dbReference>
<dbReference type="EMBL" id="MPUK01000003">
    <property type="protein sequence ID" value="ONH67963.1"/>
    <property type="molecule type" value="Genomic_DNA"/>
</dbReference>
<dbReference type="GO" id="GO:0008379">
    <property type="term" value="F:thioredoxin peroxidase activity"/>
    <property type="evidence" value="ECO:0007669"/>
    <property type="project" value="InterPro"/>
</dbReference>
<evidence type="ECO:0000313" key="9">
    <source>
        <dbReference type="EMBL" id="ONH67963.1"/>
    </source>
</evidence>
<evidence type="ECO:0000256" key="2">
    <source>
        <dbReference type="ARBA" id="ARBA00022559"/>
    </source>
</evidence>
<protein>
    <submittedName>
        <fullName evidence="8">CYFA0S13e03840g1_1</fullName>
    </submittedName>
    <submittedName>
        <fullName evidence="9">Peroxiredoxin type-2</fullName>
    </submittedName>
</protein>
<evidence type="ECO:0000256" key="6">
    <source>
        <dbReference type="PIRSR" id="PIRSR637944-1"/>
    </source>
</evidence>
<feature type="active site" description="Cysteine sulfenic acid (-SOH) intermediate" evidence="6">
    <location>
        <position position="51"/>
    </location>
</feature>
<reference evidence="10" key="2">
    <citation type="journal article" date="2017" name="Genome Announc.">
        <title>Genome sequences of Cyberlindnera fabianii 65, Pichia kudriavzevii 129, and Saccharomyces cerevisiae 131 isolated from fermented masau fruits in Zimbabwe.</title>
        <authorList>
            <person name="van Rijswijck I.M.H."/>
            <person name="Derks M.F.L."/>
            <person name="Abee T."/>
            <person name="de Ridder D."/>
            <person name="Smid E.J."/>
        </authorList>
    </citation>
    <scope>NUCLEOTIDE SEQUENCE [LARGE SCALE GENOMIC DNA]</scope>
    <source>
        <strain evidence="10">65</strain>
    </source>
</reference>
<dbReference type="EMBL" id="LK052898">
    <property type="protein sequence ID" value="CDR44120.1"/>
    <property type="molecule type" value="Genomic_DNA"/>
</dbReference>
<reference evidence="9" key="3">
    <citation type="submission" date="2017-01" db="EMBL/GenBank/DDBJ databases">
        <authorList>
            <person name="Mah S.A."/>
            <person name="Swanson W.J."/>
            <person name="Moy G.W."/>
            <person name="Vacquier V.D."/>
        </authorList>
    </citation>
    <scope>NUCLEOTIDE SEQUENCE [LARGE SCALE GENOMIC DNA]</scope>
    <source>
        <strain evidence="9">65</strain>
    </source>
</reference>
<dbReference type="GO" id="GO:0045454">
    <property type="term" value="P:cell redox homeostasis"/>
    <property type="evidence" value="ECO:0007669"/>
    <property type="project" value="TreeGrafter"/>
</dbReference>
<dbReference type="PANTHER" id="PTHR10430">
    <property type="entry name" value="PEROXIREDOXIN"/>
    <property type="match status" value="1"/>
</dbReference>
<keyword evidence="2" id="KW-0575">Peroxidase</keyword>
<dbReference type="OrthoDB" id="1882547at2759"/>
<dbReference type="GO" id="GO:0005739">
    <property type="term" value="C:mitochondrion"/>
    <property type="evidence" value="ECO:0007669"/>
    <property type="project" value="TreeGrafter"/>
</dbReference>
<reference evidence="8" key="1">
    <citation type="journal article" date="2014" name="Genome Announc.">
        <title>Genome sequence of the yeast Cyberlindnera fabianii (Hansenula fabianii).</title>
        <authorList>
            <person name="Freel K.C."/>
            <person name="Sarilar V."/>
            <person name="Neuveglise C."/>
            <person name="Devillers H."/>
            <person name="Friedrich A."/>
            <person name="Schacherer J."/>
        </authorList>
    </citation>
    <scope>NUCLEOTIDE SEQUENCE</scope>
    <source>
        <strain evidence="8">YJS4271</strain>
    </source>
</reference>
<evidence type="ECO:0000256" key="4">
    <source>
        <dbReference type="ARBA" id="ARBA00023002"/>
    </source>
</evidence>
<dbReference type="AlphaFoldDB" id="A0A061B8A4"/>
<evidence type="ECO:0000256" key="3">
    <source>
        <dbReference type="ARBA" id="ARBA00022862"/>
    </source>
</evidence>
<dbReference type="GO" id="GO:0005777">
    <property type="term" value="C:peroxisome"/>
    <property type="evidence" value="ECO:0007669"/>
    <property type="project" value="TreeGrafter"/>
</dbReference>
<dbReference type="InterPro" id="IPR013766">
    <property type="entry name" value="Thioredoxin_domain"/>
</dbReference>
<dbReference type="GO" id="GO:0042744">
    <property type="term" value="P:hydrogen peroxide catabolic process"/>
    <property type="evidence" value="ECO:0007669"/>
    <property type="project" value="TreeGrafter"/>
</dbReference>
<dbReference type="GO" id="GO:0034599">
    <property type="term" value="P:cellular response to oxidative stress"/>
    <property type="evidence" value="ECO:0007669"/>
    <property type="project" value="InterPro"/>
</dbReference>
<feature type="domain" description="Thioredoxin" evidence="7">
    <location>
        <begin position="3"/>
        <end position="162"/>
    </location>
</feature>
<gene>
    <name evidence="9" type="ORF">BON22_1915</name>
    <name evidence="8" type="ORF">CYFA0S_13e03840g</name>
</gene>
<evidence type="ECO:0000256" key="5">
    <source>
        <dbReference type="ARBA" id="ARBA00023284"/>
    </source>
</evidence>
<evidence type="ECO:0000256" key="1">
    <source>
        <dbReference type="ARBA" id="ARBA00010505"/>
    </source>
</evidence>
<keyword evidence="4" id="KW-0560">Oxidoreductase</keyword>
<dbReference type="PROSITE" id="PS51352">
    <property type="entry name" value="THIOREDOXIN_2"/>
    <property type="match status" value="1"/>
</dbReference>
<dbReference type="InterPro" id="IPR037944">
    <property type="entry name" value="PRX5-like"/>
</dbReference>
<evidence type="ECO:0000259" key="7">
    <source>
        <dbReference type="PROSITE" id="PS51352"/>
    </source>
</evidence>
<organism evidence="8">
    <name type="scientific">Cyberlindnera fabianii</name>
    <name type="common">Yeast</name>
    <name type="synonym">Hansenula fabianii</name>
    <dbReference type="NCBI Taxonomy" id="36022"/>
    <lineage>
        <taxon>Eukaryota</taxon>
        <taxon>Fungi</taxon>
        <taxon>Dikarya</taxon>
        <taxon>Ascomycota</taxon>
        <taxon>Saccharomycotina</taxon>
        <taxon>Saccharomycetes</taxon>
        <taxon>Phaffomycetales</taxon>
        <taxon>Phaffomycetaceae</taxon>
        <taxon>Cyberlindnera</taxon>
    </lineage>
</organism>